<keyword evidence="2 3" id="KW-0274">FAD</keyword>
<dbReference type="PANTHER" id="PTHR11455:SF9">
    <property type="entry name" value="CRYPTOCHROME CIRCADIAN CLOCK 5 ISOFORM X1"/>
    <property type="match status" value="1"/>
</dbReference>
<sequence>MAEPTRAAALARIAAFAPAMGELYADRRNHDHGPAAGDALARPNVSGLSPWLRHRLVHEREVIAAATADHGGAAEKFVQEVLWRGYFRGWLEQRPSVWRAYVEGRDAALDRLNANAGLRRAYDAAVAGRTGIDCFDAWIAELTTHNWLHNHARMWLASIWIFTLRLPWELGADLFMRHLLDGDAASNTLSWRWVAGLHTRGKAYAARAENIRRYTGGRFDPRGLVEDVEPLDEAAEHPLVALPAPGGAVMPGHALVVHDGEGLALPPALAHPPAIVIGLCAPDRRSPAGVAPAVAGFARGAVADMLARAEGLWGCPTAIAATPDELHAAAAGRPLAAFRLPTGPEGDVWAAALAGALSVDDPYDRALWPLATAGFFKVKQKAPRALAPLGLALG</sequence>
<dbReference type="RefSeq" id="WP_160591040.1">
    <property type="nucleotide sequence ID" value="NZ_CP047895.1"/>
</dbReference>
<evidence type="ECO:0000256" key="2">
    <source>
        <dbReference type="ARBA" id="ARBA00022827"/>
    </source>
</evidence>
<dbReference type="Pfam" id="PF03441">
    <property type="entry name" value="FAD_binding_7"/>
    <property type="match status" value="1"/>
</dbReference>
<dbReference type="PANTHER" id="PTHR11455">
    <property type="entry name" value="CRYPTOCHROME"/>
    <property type="match status" value="1"/>
</dbReference>
<dbReference type="InterPro" id="IPR002081">
    <property type="entry name" value="Cryptochrome/DNA_photolyase_1"/>
</dbReference>
<keyword evidence="1 3" id="KW-0285">Flavoprotein</keyword>
<dbReference type="InterPro" id="IPR005101">
    <property type="entry name" value="Cryptochr/Photolyase_FAD-bd"/>
</dbReference>
<dbReference type="InterPro" id="IPR036134">
    <property type="entry name" value="Crypto/Photolyase_FAD-like_sf"/>
</dbReference>
<dbReference type="Gene3D" id="1.10.579.10">
    <property type="entry name" value="DNA Cyclobutane Dipyrimidine Photolyase, subunit A, domain 3"/>
    <property type="match status" value="1"/>
</dbReference>
<feature type="binding site" evidence="3">
    <location>
        <position position="24"/>
    </location>
    <ligand>
        <name>FAD</name>
        <dbReference type="ChEBI" id="CHEBI:57692"/>
    </ligand>
</feature>
<comment type="cofactor">
    <cofactor evidence="3">
        <name>FAD</name>
        <dbReference type="ChEBI" id="CHEBI:57692"/>
    </cofactor>
    <text evidence="3">Binds 1 FAD per subunit.</text>
</comment>
<proteinExistence type="predicted"/>
<dbReference type="SUPFAM" id="SSF48173">
    <property type="entry name" value="Cryptochrome/photolyase FAD-binding domain"/>
    <property type="match status" value="1"/>
</dbReference>
<evidence type="ECO:0000256" key="1">
    <source>
        <dbReference type="ARBA" id="ARBA00022630"/>
    </source>
</evidence>
<dbReference type="Gene3D" id="1.25.40.80">
    <property type="match status" value="1"/>
</dbReference>
<name>A0A7Z2S4T8_9SPHN</name>
<keyword evidence="5" id="KW-0456">Lyase</keyword>
<accession>A0A7Z2S4T8</accession>
<organism evidence="5 6">
    <name type="scientific">Sphingomonas changnyeongensis</name>
    <dbReference type="NCBI Taxonomy" id="2698679"/>
    <lineage>
        <taxon>Bacteria</taxon>
        <taxon>Pseudomonadati</taxon>
        <taxon>Pseudomonadota</taxon>
        <taxon>Alphaproteobacteria</taxon>
        <taxon>Sphingomonadales</taxon>
        <taxon>Sphingomonadaceae</taxon>
        <taxon>Sphingomonas</taxon>
    </lineage>
</organism>
<dbReference type="Proteomes" id="UP000464468">
    <property type="component" value="Chromosome"/>
</dbReference>
<evidence type="ECO:0000313" key="6">
    <source>
        <dbReference type="Proteomes" id="UP000464468"/>
    </source>
</evidence>
<evidence type="ECO:0000259" key="4">
    <source>
        <dbReference type="Pfam" id="PF03441"/>
    </source>
</evidence>
<feature type="domain" description="Cryptochrome/DNA photolyase FAD-binding" evidence="4">
    <location>
        <begin position="77"/>
        <end position="223"/>
    </location>
</feature>
<feature type="binding site" evidence="3">
    <location>
        <begin position="80"/>
        <end position="87"/>
    </location>
    <ligand>
        <name>FAD</name>
        <dbReference type="ChEBI" id="CHEBI:57692"/>
    </ligand>
</feature>
<keyword evidence="6" id="KW-1185">Reference proteome</keyword>
<dbReference type="GO" id="GO:0071949">
    <property type="term" value="F:FAD binding"/>
    <property type="evidence" value="ECO:0007669"/>
    <property type="project" value="TreeGrafter"/>
</dbReference>
<protein>
    <submittedName>
        <fullName evidence="5">Deoxyribodipyrimidine photolyase</fullName>
    </submittedName>
</protein>
<feature type="binding site" evidence="3">
    <location>
        <position position="77"/>
    </location>
    <ligand>
        <name>FAD</name>
        <dbReference type="ChEBI" id="CHEBI:57692"/>
    </ligand>
</feature>
<evidence type="ECO:0000313" key="5">
    <source>
        <dbReference type="EMBL" id="QHL89623.1"/>
    </source>
</evidence>
<dbReference type="GO" id="GO:0003904">
    <property type="term" value="F:deoxyribodipyrimidine photo-lyase activity"/>
    <property type="evidence" value="ECO:0007669"/>
    <property type="project" value="TreeGrafter"/>
</dbReference>
<gene>
    <name evidence="5" type="ORF">GVO57_00805</name>
</gene>
<dbReference type="AlphaFoldDB" id="A0A7Z2S4T8"/>
<dbReference type="KEGG" id="schy:GVO57_00805"/>
<dbReference type="EMBL" id="CP047895">
    <property type="protein sequence ID" value="QHL89623.1"/>
    <property type="molecule type" value="Genomic_DNA"/>
</dbReference>
<feature type="binding site" evidence="3">
    <location>
        <begin position="181"/>
        <end position="183"/>
    </location>
    <ligand>
        <name>FAD</name>
        <dbReference type="ChEBI" id="CHEBI:57692"/>
    </ligand>
</feature>
<dbReference type="GO" id="GO:0003677">
    <property type="term" value="F:DNA binding"/>
    <property type="evidence" value="ECO:0007669"/>
    <property type="project" value="TreeGrafter"/>
</dbReference>
<evidence type="ECO:0000256" key="3">
    <source>
        <dbReference type="PIRSR" id="PIRSR602081-1"/>
    </source>
</evidence>
<reference evidence="5 6" key="1">
    <citation type="submission" date="2020-01" db="EMBL/GenBank/DDBJ databases">
        <title>Sphingomonas sp. C33 whole genome sequece.</title>
        <authorList>
            <person name="Park C."/>
        </authorList>
    </citation>
    <scope>NUCLEOTIDE SEQUENCE [LARGE SCALE GENOMIC DNA]</scope>
    <source>
        <strain evidence="5 6">C33</strain>
    </source>
</reference>